<dbReference type="Gene3D" id="3.40.50.150">
    <property type="entry name" value="Vaccinia Virus protein VP39"/>
    <property type="match status" value="1"/>
</dbReference>
<dbReference type="GO" id="GO:0008168">
    <property type="term" value="F:methyltransferase activity"/>
    <property type="evidence" value="ECO:0007669"/>
    <property type="project" value="UniProtKB-KW"/>
</dbReference>
<evidence type="ECO:0000313" key="4">
    <source>
        <dbReference type="WBParaSite" id="jg20683"/>
    </source>
</evidence>
<dbReference type="SUPFAM" id="SSF53335">
    <property type="entry name" value="S-adenosyl-L-methionine-dependent methyltransferases"/>
    <property type="match status" value="1"/>
</dbReference>
<name>A0A915DL66_9BILA</name>
<dbReference type="InterPro" id="IPR029063">
    <property type="entry name" value="SAM-dependent_MTases_sf"/>
</dbReference>
<reference evidence="4" key="1">
    <citation type="submission" date="2022-11" db="UniProtKB">
        <authorList>
            <consortium name="WormBaseParasite"/>
        </authorList>
    </citation>
    <scope>IDENTIFICATION</scope>
</reference>
<proteinExistence type="predicted"/>
<sequence length="492" mass="55509">MAFNCFMHERSVFKQSPPDFKELAKKYPNLRENCYIGQNSKVCIDFKNPKAVQALAQAILLEYFGLQVYIPHGSLVPRIPQRLNYILLIEDLVNENALNSGVVGIDVGTGSSCIFPLLAAKTNQWRMYATDADESSITFAKKNVARNSLTEYIEILQSDPQDIFKVVMESPSASSQNFAFSMCNPPFFDPEEGDQRFVVSTSADYFQNDSSQRGRSAPRSTTCAKSNEVFFEGGEVSFVSAMMKESVLYKSRVRIFTTMVGRRSSINPLKKDELKDGCLPGLLMTQLIMAYHDGRGFPKLILPDRVIGLREVYELVSEACKKGNTEYLEALISRPDAIFLDQPYVEVLKYVAALEKDDQQRVFGTLMSKNFSVSSIQPLLEENLAIEEVLTIASLAMDLMCRWCVGGDELFRNALDLCNLLFDCHFQKFVWHNNYCKVISEMNSNLKDMVETCCHFTAVEAASKLCNDIPGLFALPKSDYFMEIVTMESIQL</sequence>
<keyword evidence="1" id="KW-0489">Methyltransferase</keyword>
<keyword evidence="3" id="KW-1185">Reference proteome</keyword>
<evidence type="ECO:0000313" key="3">
    <source>
        <dbReference type="Proteomes" id="UP000887574"/>
    </source>
</evidence>
<protein>
    <submittedName>
        <fullName evidence="4">U6 small nuclear RNA (adenine-(43)-N(6))-methyltransferase</fullName>
    </submittedName>
</protein>
<accession>A0A915DL66</accession>
<dbReference type="InterPro" id="IPR010286">
    <property type="entry name" value="METTL16/RlmF"/>
</dbReference>
<dbReference type="PANTHER" id="PTHR13393">
    <property type="entry name" value="SAM-DEPENDENT METHYLTRANSFERASE"/>
    <property type="match status" value="1"/>
</dbReference>
<evidence type="ECO:0000256" key="2">
    <source>
        <dbReference type="ARBA" id="ARBA00022679"/>
    </source>
</evidence>
<dbReference type="Proteomes" id="UP000887574">
    <property type="component" value="Unplaced"/>
</dbReference>
<dbReference type="InterPro" id="IPR057711">
    <property type="entry name" value="DUF7951"/>
</dbReference>
<dbReference type="GO" id="GO:0070475">
    <property type="term" value="P:rRNA base methylation"/>
    <property type="evidence" value="ECO:0007669"/>
    <property type="project" value="TreeGrafter"/>
</dbReference>
<dbReference type="Pfam" id="PF25824">
    <property type="entry name" value="DUF7951"/>
    <property type="match status" value="1"/>
</dbReference>
<organism evidence="3 4">
    <name type="scientific">Ditylenchus dipsaci</name>
    <dbReference type="NCBI Taxonomy" id="166011"/>
    <lineage>
        <taxon>Eukaryota</taxon>
        <taxon>Metazoa</taxon>
        <taxon>Ecdysozoa</taxon>
        <taxon>Nematoda</taxon>
        <taxon>Chromadorea</taxon>
        <taxon>Rhabditida</taxon>
        <taxon>Tylenchina</taxon>
        <taxon>Tylenchomorpha</taxon>
        <taxon>Sphaerularioidea</taxon>
        <taxon>Anguinidae</taxon>
        <taxon>Anguininae</taxon>
        <taxon>Ditylenchus</taxon>
    </lineage>
</organism>
<dbReference type="PANTHER" id="PTHR13393:SF0">
    <property type="entry name" value="RNA N6-ADENOSINE-METHYLTRANSFERASE METTL16"/>
    <property type="match status" value="1"/>
</dbReference>
<dbReference type="GO" id="GO:0005634">
    <property type="term" value="C:nucleus"/>
    <property type="evidence" value="ECO:0007669"/>
    <property type="project" value="TreeGrafter"/>
</dbReference>
<dbReference type="Pfam" id="PF05971">
    <property type="entry name" value="Methyltransf_10"/>
    <property type="match status" value="1"/>
</dbReference>
<dbReference type="WBParaSite" id="jg20683">
    <property type="protein sequence ID" value="jg20683"/>
    <property type="gene ID" value="jg20683"/>
</dbReference>
<dbReference type="AlphaFoldDB" id="A0A915DL66"/>
<keyword evidence="2" id="KW-0808">Transferase</keyword>
<evidence type="ECO:0000256" key="1">
    <source>
        <dbReference type="ARBA" id="ARBA00022603"/>
    </source>
</evidence>